<name>A0A1E3BIC5_ASPCR</name>
<evidence type="ECO:0000256" key="2">
    <source>
        <dbReference type="SAM" id="SignalP"/>
    </source>
</evidence>
<keyword evidence="4" id="KW-1185">Reference proteome</keyword>
<evidence type="ECO:0000313" key="4">
    <source>
        <dbReference type="Proteomes" id="UP000094569"/>
    </source>
</evidence>
<dbReference type="VEuPathDB" id="FungiDB:SI65_03776"/>
<sequence>MRFSTVIPSALVGLASLSAAAPTKNIPSEGAVADVTDVPEAANVDNINKRAEDAANDEQKNQNDDYFVNPASPAGQPQPGFGQSGYNAGAAAPGFRGAGYAPRPDYAPRPPRYGGFAKRDENSGEYFVNPNQGQPGYGRPQGYGRPGYAPGTAPYPEYAPGTAPYPEVTKRDENSGEYFANPHYGQGDYGRPQDYGRPGYAPGTAPYPEYAPGTAPYPEYAPGTAPYPEVTKRDENAGDYFVPGPAAPATGYNGPGYGRQGFAPGSASYPEYPGAGRYPGFAKRSNDALAGEDHDGNWIIRPYLEPEHDPLYVTVNHVGKRDENANDYFVPGPAAPATGYNGPNYGRPGFAPGTAPYPEYPGVGPHPGFAKRDDNAGESFAPGPAGPTAGYNGQGYGRRPNYAPGTTPYPEYAPGTAPFPEVTKRDENANDANDYFVPGPAAPATGYNGPNSGYGAPGFGGPGYGNAGLPGAAGTPWYA</sequence>
<feature type="region of interest" description="Disordered" evidence="1">
    <location>
        <begin position="45"/>
        <end position="223"/>
    </location>
</feature>
<dbReference type="OrthoDB" id="10363934at2759"/>
<feature type="region of interest" description="Disordered" evidence="1">
    <location>
        <begin position="372"/>
        <end position="407"/>
    </location>
</feature>
<feature type="compositionally biased region" description="Low complexity" evidence="1">
    <location>
        <begin position="88"/>
        <end position="104"/>
    </location>
</feature>
<feature type="compositionally biased region" description="Gly residues" evidence="1">
    <location>
        <begin position="135"/>
        <end position="145"/>
    </location>
</feature>
<organism evidence="3 4">
    <name type="scientific">Aspergillus cristatus</name>
    <name type="common">Chinese Fuzhuan brick tea-fermentation fungus</name>
    <name type="synonym">Eurotium cristatum</name>
    <dbReference type="NCBI Taxonomy" id="573508"/>
    <lineage>
        <taxon>Eukaryota</taxon>
        <taxon>Fungi</taxon>
        <taxon>Dikarya</taxon>
        <taxon>Ascomycota</taxon>
        <taxon>Pezizomycotina</taxon>
        <taxon>Eurotiomycetes</taxon>
        <taxon>Eurotiomycetidae</taxon>
        <taxon>Eurotiales</taxon>
        <taxon>Aspergillaceae</taxon>
        <taxon>Aspergillus</taxon>
        <taxon>Aspergillus subgen. Aspergillus</taxon>
    </lineage>
</organism>
<comment type="caution">
    <text evidence="3">The sequence shown here is derived from an EMBL/GenBank/DDBJ whole genome shotgun (WGS) entry which is preliminary data.</text>
</comment>
<evidence type="ECO:0000256" key="1">
    <source>
        <dbReference type="SAM" id="MobiDB-lite"/>
    </source>
</evidence>
<feature type="chain" id="PRO_5009123714" evidence="2">
    <location>
        <begin position="21"/>
        <end position="479"/>
    </location>
</feature>
<dbReference type="Proteomes" id="UP000094569">
    <property type="component" value="Unassembled WGS sequence"/>
</dbReference>
<feature type="compositionally biased region" description="Basic and acidic residues" evidence="1">
    <location>
        <begin position="47"/>
        <end position="63"/>
    </location>
</feature>
<evidence type="ECO:0000313" key="3">
    <source>
        <dbReference type="EMBL" id="ODM20723.1"/>
    </source>
</evidence>
<dbReference type="STRING" id="573508.A0A1E3BIC5"/>
<feature type="signal peptide" evidence="2">
    <location>
        <begin position="1"/>
        <end position="20"/>
    </location>
</feature>
<protein>
    <submittedName>
        <fullName evidence="3">Uncharacterized protein</fullName>
    </submittedName>
</protein>
<proteinExistence type="predicted"/>
<dbReference type="AlphaFoldDB" id="A0A1E3BIC5"/>
<gene>
    <name evidence="3" type="ORF">SI65_03776</name>
</gene>
<reference evidence="3 4" key="1">
    <citation type="journal article" date="2016" name="BMC Genomics">
        <title>Comparative genomic and transcriptomic analyses of the Fuzhuan brick tea-fermentation fungus Aspergillus cristatus.</title>
        <authorList>
            <person name="Ge Y."/>
            <person name="Wang Y."/>
            <person name="Liu Y."/>
            <person name="Tan Y."/>
            <person name="Ren X."/>
            <person name="Zhang X."/>
            <person name="Hyde K.D."/>
            <person name="Liu Y."/>
            <person name="Liu Z."/>
        </authorList>
    </citation>
    <scope>NUCLEOTIDE SEQUENCE [LARGE SCALE GENOMIC DNA]</scope>
    <source>
        <strain evidence="3 4">GZAAS20.1005</strain>
    </source>
</reference>
<keyword evidence="2" id="KW-0732">Signal</keyword>
<dbReference type="EMBL" id="JXNT01000003">
    <property type="protein sequence ID" value="ODM20723.1"/>
    <property type="molecule type" value="Genomic_DNA"/>
</dbReference>
<accession>A0A1E3BIC5</accession>